<evidence type="ECO:0000256" key="1">
    <source>
        <dbReference type="SAM" id="Phobius"/>
    </source>
</evidence>
<keyword evidence="1" id="KW-1133">Transmembrane helix</keyword>
<protein>
    <submittedName>
        <fullName evidence="2">Uncharacterized protein</fullName>
    </submittedName>
</protein>
<keyword evidence="1" id="KW-0812">Transmembrane</keyword>
<evidence type="ECO:0000313" key="3">
    <source>
        <dbReference type="Proteomes" id="UP001254832"/>
    </source>
</evidence>
<organism evidence="2 3">
    <name type="scientific">Paenibacillus amylolyticus</name>
    <dbReference type="NCBI Taxonomy" id="1451"/>
    <lineage>
        <taxon>Bacteria</taxon>
        <taxon>Bacillati</taxon>
        <taxon>Bacillota</taxon>
        <taxon>Bacilli</taxon>
        <taxon>Bacillales</taxon>
        <taxon>Paenibacillaceae</taxon>
        <taxon>Paenibacillus</taxon>
    </lineage>
</organism>
<dbReference type="Proteomes" id="UP001254832">
    <property type="component" value="Unassembled WGS sequence"/>
</dbReference>
<comment type="caution">
    <text evidence="2">The sequence shown here is derived from an EMBL/GenBank/DDBJ whole genome shotgun (WGS) entry which is preliminary data.</text>
</comment>
<proteinExistence type="predicted"/>
<feature type="transmembrane region" description="Helical" evidence="1">
    <location>
        <begin position="6"/>
        <end position="24"/>
    </location>
</feature>
<dbReference type="EMBL" id="JAVDTR010000018">
    <property type="protein sequence ID" value="MDR6726522.1"/>
    <property type="molecule type" value="Genomic_DNA"/>
</dbReference>
<gene>
    <name evidence="2" type="ORF">J2W91_005043</name>
</gene>
<keyword evidence="1" id="KW-0472">Membrane</keyword>
<reference evidence="2" key="1">
    <citation type="submission" date="2023-07" db="EMBL/GenBank/DDBJ databases">
        <title>Sorghum-associated microbial communities from plants grown in Nebraska, USA.</title>
        <authorList>
            <person name="Schachtman D."/>
        </authorList>
    </citation>
    <scope>NUCLEOTIDE SEQUENCE</scope>
    <source>
        <strain evidence="2">BE80</strain>
    </source>
</reference>
<dbReference type="AlphaFoldDB" id="A0AAP5H644"/>
<dbReference type="RefSeq" id="WP_310144964.1">
    <property type="nucleotide sequence ID" value="NZ_JAVDTR010000018.1"/>
</dbReference>
<evidence type="ECO:0000313" key="2">
    <source>
        <dbReference type="EMBL" id="MDR6726522.1"/>
    </source>
</evidence>
<accession>A0AAP5H644</accession>
<sequence>MKKGVLLVVLLSVIMAMIVIFFFTKDPIPVQTSRHVKSVELNGNICEVTVNNPQKSIESTQTERFESPSCVDLKEGDAITYQYLNRGKHLYIVSINNELTRDPLSGVITNKFEEDENFYISVKSPEIGKESFLIDKSDWRKVNLSSEITFYLDIWGRPIQII</sequence>
<name>A0AAP5H644_PAEAM</name>